<evidence type="ECO:0000256" key="3">
    <source>
        <dbReference type="SAM" id="SignalP"/>
    </source>
</evidence>
<feature type="domain" description="IPT/TIG" evidence="4">
    <location>
        <begin position="1385"/>
        <end position="1465"/>
    </location>
</feature>
<accession>A0A8J4PZP0</accession>
<feature type="domain" description="IPT/TIG" evidence="4">
    <location>
        <begin position="561"/>
        <end position="647"/>
    </location>
</feature>
<dbReference type="Pfam" id="PF01833">
    <property type="entry name" value="TIG"/>
    <property type="match status" value="8"/>
</dbReference>
<dbReference type="EMBL" id="AJWJ01000061">
    <property type="protein sequence ID" value="KAF2076430.1"/>
    <property type="molecule type" value="Genomic_DNA"/>
</dbReference>
<feature type="domain" description="IPT/TIG" evidence="4">
    <location>
        <begin position="744"/>
        <end position="832"/>
    </location>
</feature>
<name>A0A8J4PZP0_9MYCE</name>
<dbReference type="OrthoDB" id="328123at2759"/>
<feature type="signal peptide" evidence="3">
    <location>
        <begin position="1"/>
        <end position="20"/>
    </location>
</feature>
<feature type="domain" description="IPT/TIG" evidence="4">
    <location>
        <begin position="467"/>
        <end position="558"/>
    </location>
</feature>
<keyword evidence="1 3" id="KW-0732">Signal</keyword>
<evidence type="ECO:0000313" key="6">
    <source>
        <dbReference type="Proteomes" id="UP000695562"/>
    </source>
</evidence>
<keyword evidence="6" id="KW-1185">Reference proteome</keyword>
<dbReference type="PANTHER" id="PTHR31341">
    <property type="entry name" value="IPT/TIG DOMAIN-CONTAINING PROTEIN-RELATED-RELATED"/>
    <property type="match status" value="1"/>
</dbReference>
<dbReference type="Gene3D" id="2.60.40.10">
    <property type="entry name" value="Immunoglobulins"/>
    <property type="match status" value="9"/>
</dbReference>
<feature type="domain" description="IPT/TIG" evidence="4">
    <location>
        <begin position="1113"/>
        <end position="1202"/>
    </location>
</feature>
<dbReference type="Proteomes" id="UP000695562">
    <property type="component" value="Unassembled WGS sequence"/>
</dbReference>
<feature type="chain" id="PRO_5035188802" description="IPT/TIG domain-containing protein" evidence="3">
    <location>
        <begin position="21"/>
        <end position="1467"/>
    </location>
</feature>
<dbReference type="InterPro" id="IPR014756">
    <property type="entry name" value="Ig_E-set"/>
</dbReference>
<evidence type="ECO:0000313" key="5">
    <source>
        <dbReference type="EMBL" id="KAF2076430.1"/>
    </source>
</evidence>
<feature type="non-terminal residue" evidence="5">
    <location>
        <position position="1467"/>
    </location>
</feature>
<reference evidence="5" key="1">
    <citation type="submission" date="2020-01" db="EMBL/GenBank/DDBJ databases">
        <title>Development of genomics and gene disruption for Polysphondylium violaceum indicates a role for the polyketide synthase stlB in stalk morphogenesis.</title>
        <authorList>
            <person name="Narita B."/>
            <person name="Kawabe Y."/>
            <person name="Kin K."/>
            <person name="Saito T."/>
            <person name="Gibbs R."/>
            <person name="Kuspa A."/>
            <person name="Muzny D."/>
            <person name="Queller D."/>
            <person name="Richards S."/>
            <person name="Strassman J."/>
            <person name="Sucgang R."/>
            <person name="Worley K."/>
            <person name="Schaap P."/>
        </authorList>
    </citation>
    <scope>NUCLEOTIDE SEQUENCE</scope>
    <source>
        <strain evidence="5">QSvi11</strain>
    </source>
</reference>
<evidence type="ECO:0000259" key="4">
    <source>
        <dbReference type="SMART" id="SM00429"/>
    </source>
</evidence>
<feature type="domain" description="IPT/TIG" evidence="4">
    <location>
        <begin position="1205"/>
        <end position="1292"/>
    </location>
</feature>
<dbReference type="CDD" id="cd00603">
    <property type="entry name" value="IPT_PCSR"/>
    <property type="match status" value="1"/>
</dbReference>
<protein>
    <recommendedName>
        <fullName evidence="4">IPT/TIG domain-containing protein</fullName>
    </recommendedName>
</protein>
<dbReference type="InterPro" id="IPR013783">
    <property type="entry name" value="Ig-like_fold"/>
</dbReference>
<evidence type="ECO:0000256" key="2">
    <source>
        <dbReference type="ARBA" id="ARBA00023180"/>
    </source>
</evidence>
<comment type="caution">
    <text evidence="5">The sequence shown here is derived from an EMBL/GenBank/DDBJ whole genome shotgun (WGS) entry which is preliminary data.</text>
</comment>
<dbReference type="SMART" id="SM00429">
    <property type="entry name" value="IPT"/>
    <property type="match status" value="6"/>
</dbReference>
<sequence length="1467" mass="156721">MTTKSIFFLLFCIFLIYVNAVPPTLTKLRPQWGRIGTQVYVDGSNFGALQPDVYSNGTKGVSSNYGDTVKMFTMFGSPAVGDKEWLIQFANPSNEKSNSLTFYYAKFLFNKFYQVNNVVYLFGENLDRIPRSDLLTVTNEAIMGTFYSTTYYNSTTMSFNLNLALSRQQFLIYDSDAGRSEGGYDFNYSPVISSYSFASGELTINGYLYLSTTQIYINSNSCPVTSQTETTIKCSPSPTFFQSPNFDLTVQHANGQKTTLPISLTTLKGFANLPDRKAATPALLSTSYNPIFSTYSRGPYMVPSTITLTGSGFVSFNPYVSIGGIECTDVVVLSSNSMTCLFSGNIPTVNFQQSIPMVYSIDLTYNATGYFYFNRPAIVVDTVSSTYYNQPGIVTIKGNYLFGTTVKVTIGGVDCTSATSSSDGRGITCDFPSTYTPSDWVTKIRVQIAIDISNSWSGNSFLYNRYTPVITSASSTTYGVSGQVTIIGSNFKPSTNWLVYIAGAQCTSVIAVSDTQLQCTFASNVPVMSSTFVYSTPLEVKVLLDATVTGTNSVFTYLRPNPTLTTASSTTRGTPGTVTIAGKNFYPSSSVLVTIGGATCASPVVNSDTQIVCTFSNELVVTDYYASIPVMVNVNGYSSTASIFKFIRPSPILTSASSTTYGTPGQVTIVGKFFSPSTYSIEISIGGVAGNCRTPTLVSDTQLVCSYDSNVAFITDYSTPLSVKVIIDVLFSNIANLFTYIRPNPALTSTSSPTYGTASKVTITGNYFTPQTTMVITIAGGPCTMTSVTMTQIICDFSSSYPATISDYSTGLPVVVTIDTTYTSTASIFKYSRPYPLLTSASSTTYRTPGQVTIAGRYFSPSTSIYVSIGGTICSGPVINGDTEIVCTFASNIPSSITDYSTPLVVLVSVEGYQSTKPIFTYIRPNPVLTAATRLTYGRPNYYVTITGQYFQPASSVVVNIAGGDCASPTVVSDSRITCVSAANTPVIMTDYSTKFPVIVTINSDYTSRNDLFSYDRPSPVLTSASSTTQGTPGQVSIVGQFFSPASTIVVTIGGTGGSCLNPVLTGDSLIVCDWAGNFPTVISDYSVPLAVAISINSAYTATKNLFTYIRPNPLLTSSSSPTYGTTTQVTINGNYFNPSTTISVMIGGTPCTSPGKTYTQIWCNFVNNVPSIITDYSAPLDVVVTIDGGPLTSTKSMFTYTRPNPVITSASKTTFATPGKVTIVGTYFSPPNGVAVTIGGGPCANPVVTGDTQIVCDFASDVIVNNYQTPLAVKVSFSPSYSSTKSIFYYIRPTPTIASATSTNYLVPGIVTITGTFFAPDSLIVTIGGSSCASPTVAQGGNQITCQFQSNVPISDFKSALTVFVSVDTAFVASKDVFYYIRPNPIINSATSTTYDTAGIVTISGTYFASYDLIVKIGNAPCASPVVSQDTNQITCQFDSKVVPTDYKVPLDVFVGIETTFTATKA</sequence>
<dbReference type="InterPro" id="IPR002909">
    <property type="entry name" value="IPT_dom"/>
</dbReference>
<organism evidence="5 6">
    <name type="scientific">Polysphondylium violaceum</name>
    <dbReference type="NCBI Taxonomy" id="133409"/>
    <lineage>
        <taxon>Eukaryota</taxon>
        <taxon>Amoebozoa</taxon>
        <taxon>Evosea</taxon>
        <taxon>Eumycetozoa</taxon>
        <taxon>Dictyostelia</taxon>
        <taxon>Dictyosteliales</taxon>
        <taxon>Dictyosteliaceae</taxon>
        <taxon>Polysphondylium</taxon>
    </lineage>
</organism>
<dbReference type="SUPFAM" id="SSF81296">
    <property type="entry name" value="E set domains"/>
    <property type="match status" value="11"/>
</dbReference>
<dbReference type="InterPro" id="IPR052014">
    <property type="entry name" value="Dictyostelium_Tiger"/>
</dbReference>
<keyword evidence="2" id="KW-0325">Glycoprotein</keyword>
<proteinExistence type="predicted"/>
<evidence type="ECO:0000256" key="1">
    <source>
        <dbReference type="ARBA" id="ARBA00022729"/>
    </source>
</evidence>
<gene>
    <name evidence="5" type="ORF">CYY_002287</name>
</gene>